<evidence type="ECO:0000259" key="5">
    <source>
        <dbReference type="PROSITE" id="PS51656"/>
    </source>
</evidence>
<feature type="domain" description="4Fe-4S" evidence="5">
    <location>
        <begin position="147"/>
        <end position="206"/>
    </location>
</feature>
<dbReference type="SUPFAM" id="SSF52540">
    <property type="entry name" value="P-loop containing nucleoside triphosphate hydrolases"/>
    <property type="match status" value="1"/>
</dbReference>
<organism evidence="6 7">
    <name type="scientific">Oleidesulfovibrio alaskensis (strain ATCC BAA-1058 / DSM 17464 / G20)</name>
    <name type="common">Desulfovibrio alaskensis</name>
    <dbReference type="NCBI Taxonomy" id="207559"/>
    <lineage>
        <taxon>Bacteria</taxon>
        <taxon>Pseudomonadati</taxon>
        <taxon>Thermodesulfobacteriota</taxon>
        <taxon>Desulfovibrionia</taxon>
        <taxon>Desulfovibrionales</taxon>
        <taxon>Desulfovibrionaceae</taxon>
        <taxon>Oleidesulfovibrio</taxon>
    </lineage>
</organism>
<evidence type="ECO:0000256" key="4">
    <source>
        <dbReference type="ARBA" id="ARBA00023014"/>
    </source>
</evidence>
<protein>
    <submittedName>
        <fullName evidence="6">Fe-S cluster domain protein</fullName>
    </submittedName>
</protein>
<dbReference type="GO" id="GO:0005525">
    <property type="term" value="F:GTP binding"/>
    <property type="evidence" value="ECO:0007669"/>
    <property type="project" value="InterPro"/>
</dbReference>
<dbReference type="PANTHER" id="PTHR40072">
    <property type="entry name" value="MOLYBDOPTERIN-GUANINE DINUCLEOTIDE BIOSYNTHESIS ADAPTER PROTEIN-RELATED"/>
    <property type="match status" value="1"/>
</dbReference>
<dbReference type="GO" id="GO:0046872">
    <property type="term" value="F:metal ion binding"/>
    <property type="evidence" value="ECO:0007669"/>
    <property type="project" value="UniProtKB-KW"/>
</dbReference>
<dbReference type="STRING" id="207559.Dde_0719"/>
<proteinExistence type="predicted"/>
<evidence type="ECO:0000313" key="6">
    <source>
        <dbReference type="EMBL" id="ABB37520.2"/>
    </source>
</evidence>
<dbReference type="InterPro" id="IPR052539">
    <property type="entry name" value="MGD_biosynthesis_adapter"/>
</dbReference>
<keyword evidence="7" id="KW-1185">Reference proteome</keyword>
<dbReference type="InterPro" id="IPR007202">
    <property type="entry name" value="4Fe-4S_dom"/>
</dbReference>
<dbReference type="KEGG" id="dde:Dde_0719"/>
<evidence type="ECO:0000256" key="2">
    <source>
        <dbReference type="ARBA" id="ARBA00022723"/>
    </source>
</evidence>
<dbReference type="PANTHER" id="PTHR40072:SF1">
    <property type="entry name" value="MOLYBDOPTERIN-GUANINE DINUCLEOTIDE BIOSYNTHESIS ADAPTER PROTEIN"/>
    <property type="match status" value="1"/>
</dbReference>
<dbReference type="HOGENOM" id="CLU_068199_0_0_7"/>
<dbReference type="GO" id="GO:0051539">
    <property type="term" value="F:4 iron, 4 sulfur cluster binding"/>
    <property type="evidence" value="ECO:0007669"/>
    <property type="project" value="UniProtKB-KW"/>
</dbReference>
<dbReference type="Pfam" id="PF03205">
    <property type="entry name" value="MobB"/>
    <property type="match status" value="1"/>
</dbReference>
<keyword evidence="2" id="KW-0479">Metal-binding</keyword>
<name>Q314X6_OLEA2</name>
<dbReference type="Gene3D" id="1.10.15.40">
    <property type="entry name" value="Electron transport complex subunit B, putative Fe-S cluster"/>
    <property type="match status" value="1"/>
</dbReference>
<reference evidence="6 7" key="1">
    <citation type="journal article" date="2011" name="J. Bacteriol.">
        <title>Complete genome sequence and updated annotation of Desulfovibrio alaskensis G20.</title>
        <authorList>
            <person name="Hauser L.J."/>
            <person name="Land M.L."/>
            <person name="Brown S.D."/>
            <person name="Larimer F."/>
            <person name="Keller K.L."/>
            <person name="Rapp-Giles B.J."/>
            <person name="Price M.N."/>
            <person name="Lin M."/>
            <person name="Bruce D.C."/>
            <person name="Detter J.C."/>
            <person name="Tapia R."/>
            <person name="Han C.S."/>
            <person name="Goodwin L.A."/>
            <person name="Cheng J.F."/>
            <person name="Pitluck S."/>
            <person name="Copeland A."/>
            <person name="Lucas S."/>
            <person name="Nolan M."/>
            <person name="Lapidus A.L."/>
            <person name="Palumbo A.V."/>
            <person name="Wall J.D."/>
        </authorList>
    </citation>
    <scope>NUCLEOTIDE SEQUENCE [LARGE SCALE GENOMIC DNA]</scope>
    <source>
        <strain evidence="7">ATCC BAA 1058 / DSM 17464 / G20</strain>
    </source>
</reference>
<keyword evidence="3" id="KW-0408">Iron</keyword>
<dbReference type="InterPro" id="IPR027417">
    <property type="entry name" value="P-loop_NTPase"/>
</dbReference>
<dbReference type="Proteomes" id="UP000002710">
    <property type="component" value="Chromosome"/>
</dbReference>
<dbReference type="InterPro" id="IPR004435">
    <property type="entry name" value="MobB_dom"/>
</dbReference>
<dbReference type="GO" id="GO:0006777">
    <property type="term" value="P:Mo-molybdopterin cofactor biosynthetic process"/>
    <property type="evidence" value="ECO:0007669"/>
    <property type="project" value="InterPro"/>
</dbReference>
<dbReference type="NCBIfam" id="NF011065">
    <property type="entry name" value="PRK14494.1-4"/>
    <property type="match status" value="1"/>
</dbReference>
<dbReference type="AlphaFoldDB" id="Q314X6"/>
<evidence type="ECO:0000313" key="7">
    <source>
        <dbReference type="Proteomes" id="UP000002710"/>
    </source>
</evidence>
<evidence type="ECO:0000256" key="1">
    <source>
        <dbReference type="ARBA" id="ARBA00022485"/>
    </source>
</evidence>
<dbReference type="Pfam" id="PF04060">
    <property type="entry name" value="FeS"/>
    <property type="match status" value="1"/>
</dbReference>
<dbReference type="EMBL" id="CP000112">
    <property type="protein sequence ID" value="ABB37520.2"/>
    <property type="molecule type" value="Genomic_DNA"/>
</dbReference>
<keyword evidence="4" id="KW-0411">Iron-sulfur</keyword>
<keyword evidence="1" id="KW-0004">4Fe-4S</keyword>
<sequence length="240" mass="24973">MKAIGIVGFKNSGKTTLTGLLADALEAAGHTVAIAKFTHHQLDKADRDTSRLMKPGRVVAGLGSDEAAVFWSGKRYLQDMLPLLSADVLLVEGGKSLGWLPRIVCPRDAAEMEELSAGLAVAAWDHTGLVALPAEAVPVFGTQSVAQLAQLVVERGFTLPGLDCGACGEEDCAGLARRIVAGKAHSGDCKSLDDDFSVTVGGVPLGMNPFVARIVSGAISGMLRELKGYAPGPVEIRIKG</sequence>
<evidence type="ECO:0000256" key="3">
    <source>
        <dbReference type="ARBA" id="ARBA00023004"/>
    </source>
</evidence>
<accession>Q314X6</accession>
<dbReference type="PROSITE" id="PS51656">
    <property type="entry name" value="4FE4S"/>
    <property type="match status" value="1"/>
</dbReference>
<gene>
    <name evidence="6" type="ordered locus">Dde_0719</name>
</gene>
<dbReference type="eggNOG" id="COG1763">
    <property type="taxonomic scope" value="Bacteria"/>
</dbReference>
<dbReference type="Gene3D" id="3.40.50.300">
    <property type="entry name" value="P-loop containing nucleotide triphosphate hydrolases"/>
    <property type="match status" value="1"/>
</dbReference>